<evidence type="ECO:0000313" key="3">
    <source>
        <dbReference type="Proteomes" id="UP001152797"/>
    </source>
</evidence>
<protein>
    <submittedName>
        <fullName evidence="1">Uncharacterized protein</fullName>
    </submittedName>
</protein>
<proteinExistence type="predicted"/>
<dbReference type="InterPro" id="IPR032675">
    <property type="entry name" value="LRR_dom_sf"/>
</dbReference>
<name>A0A9P1BZH6_9DINO</name>
<comment type="caution">
    <text evidence="1">The sequence shown here is derived from an EMBL/GenBank/DDBJ whole genome shotgun (WGS) entry which is preliminary data.</text>
</comment>
<evidence type="ECO:0000313" key="2">
    <source>
        <dbReference type="EMBL" id="CAL1135710.1"/>
    </source>
</evidence>
<evidence type="ECO:0000313" key="1">
    <source>
        <dbReference type="EMBL" id="CAI3982335.1"/>
    </source>
</evidence>
<keyword evidence="3" id="KW-1185">Reference proteome</keyword>
<dbReference type="OrthoDB" id="2187496at2759"/>
<dbReference type="Gene3D" id="3.80.10.10">
    <property type="entry name" value="Ribonuclease Inhibitor"/>
    <property type="match status" value="1"/>
</dbReference>
<accession>A0A9P1BZH6</accession>
<feature type="non-terminal residue" evidence="1">
    <location>
        <position position="1"/>
    </location>
</feature>
<reference evidence="2" key="2">
    <citation type="submission" date="2024-04" db="EMBL/GenBank/DDBJ databases">
        <authorList>
            <person name="Chen Y."/>
            <person name="Shah S."/>
            <person name="Dougan E. K."/>
            <person name="Thang M."/>
            <person name="Chan C."/>
        </authorList>
    </citation>
    <scope>NUCLEOTIDE SEQUENCE [LARGE SCALE GENOMIC DNA]</scope>
</reference>
<sequence>TLPVEISMLKVKVIELDQNLLGPKLPEEIFSGPVSDSLEELVLTNNRLEELPVSVGALSKL</sequence>
<feature type="non-terminal residue" evidence="1">
    <location>
        <position position="61"/>
    </location>
</feature>
<dbReference type="SUPFAM" id="SSF52058">
    <property type="entry name" value="L domain-like"/>
    <property type="match status" value="1"/>
</dbReference>
<gene>
    <name evidence="1" type="ORF">C1SCF055_LOCUS10041</name>
</gene>
<organism evidence="1">
    <name type="scientific">Cladocopium goreaui</name>
    <dbReference type="NCBI Taxonomy" id="2562237"/>
    <lineage>
        <taxon>Eukaryota</taxon>
        <taxon>Sar</taxon>
        <taxon>Alveolata</taxon>
        <taxon>Dinophyceae</taxon>
        <taxon>Suessiales</taxon>
        <taxon>Symbiodiniaceae</taxon>
        <taxon>Cladocopium</taxon>
    </lineage>
</organism>
<dbReference type="EMBL" id="CAMXCT010000704">
    <property type="protein sequence ID" value="CAI3982335.1"/>
    <property type="molecule type" value="Genomic_DNA"/>
</dbReference>
<dbReference type="Proteomes" id="UP001152797">
    <property type="component" value="Unassembled WGS sequence"/>
</dbReference>
<dbReference type="EMBL" id="CAMXCT020000704">
    <property type="protein sequence ID" value="CAL1135710.1"/>
    <property type="molecule type" value="Genomic_DNA"/>
</dbReference>
<reference evidence="1" key="1">
    <citation type="submission" date="2022-10" db="EMBL/GenBank/DDBJ databases">
        <authorList>
            <person name="Chen Y."/>
            <person name="Dougan E. K."/>
            <person name="Chan C."/>
            <person name="Rhodes N."/>
            <person name="Thang M."/>
        </authorList>
    </citation>
    <scope>NUCLEOTIDE SEQUENCE</scope>
</reference>
<dbReference type="EMBL" id="CAMXCT030000704">
    <property type="protein sequence ID" value="CAL4769647.1"/>
    <property type="molecule type" value="Genomic_DNA"/>
</dbReference>
<dbReference type="AlphaFoldDB" id="A0A9P1BZH6"/>